<dbReference type="GO" id="GO:0006487">
    <property type="term" value="P:protein N-linked glycosylation"/>
    <property type="evidence" value="ECO:0007669"/>
    <property type="project" value="TreeGrafter"/>
</dbReference>
<evidence type="ECO:0000256" key="3">
    <source>
        <dbReference type="ARBA" id="ARBA00022676"/>
    </source>
</evidence>
<keyword evidence="3" id="KW-0328">Glycosyltransferase</keyword>
<comment type="similarity">
    <text evidence="2">Belongs to the glycosyltransferase 15 family.</text>
</comment>
<keyword evidence="4 7" id="KW-0808">Transferase</keyword>
<gene>
    <name evidence="7" type="ORF">CANCADRAFT_58721</name>
</gene>
<evidence type="ECO:0000256" key="5">
    <source>
        <dbReference type="ARBA" id="ARBA00022968"/>
    </source>
</evidence>
<dbReference type="AlphaFoldDB" id="A0A1E4T9N6"/>
<protein>
    <submittedName>
        <fullName evidence="7">Glycosyltransferase family 15 protein</fullName>
    </submittedName>
</protein>
<dbReference type="PANTHER" id="PTHR31121:SF10">
    <property type="entry name" value="MANNOSYLTRANSFERASE KTR2-RELATED"/>
    <property type="match status" value="1"/>
</dbReference>
<dbReference type="PIRSF" id="PIRSF018153">
    <property type="entry name" value="Glyco_trans_15"/>
    <property type="match status" value="1"/>
</dbReference>
<evidence type="ECO:0000256" key="4">
    <source>
        <dbReference type="ARBA" id="ARBA00022679"/>
    </source>
</evidence>
<reference evidence="8" key="1">
    <citation type="submission" date="2016-02" db="EMBL/GenBank/DDBJ databases">
        <title>Comparative genomics of biotechnologically important yeasts.</title>
        <authorList>
            <consortium name="DOE Joint Genome Institute"/>
            <person name="Riley R."/>
            <person name="Haridas S."/>
            <person name="Wolfe K.H."/>
            <person name="Lopes M.R."/>
            <person name="Hittinger C.T."/>
            <person name="Goker M."/>
            <person name="Salamov A."/>
            <person name="Wisecaver J."/>
            <person name="Long T.M."/>
            <person name="Aerts A.L."/>
            <person name="Barry K."/>
            <person name="Choi C."/>
            <person name="Clum A."/>
            <person name="Coughlan A.Y."/>
            <person name="Deshpande S."/>
            <person name="Douglass A.P."/>
            <person name="Hanson S.J."/>
            <person name="Klenk H.-P."/>
            <person name="Labutti K."/>
            <person name="Lapidus A."/>
            <person name="Lindquist E."/>
            <person name="Lipzen A."/>
            <person name="Meier-Kolthoff J.P."/>
            <person name="Ohm R.A."/>
            <person name="Otillar R.P."/>
            <person name="Pangilinan J."/>
            <person name="Peng Y."/>
            <person name="Rokas A."/>
            <person name="Rosa C.A."/>
            <person name="Scheuner C."/>
            <person name="Sibirny A.A."/>
            <person name="Slot J.C."/>
            <person name="Stielow J.B."/>
            <person name="Sun H."/>
            <person name="Kurtzman C.P."/>
            <person name="Blackwell M."/>
            <person name="Jeffries T.W."/>
            <person name="Grigoriev I.V."/>
        </authorList>
    </citation>
    <scope>NUCLEOTIDE SEQUENCE [LARGE SCALE GENOMIC DNA]</scope>
    <source>
        <strain evidence="8">NRRL Y-17796</strain>
    </source>
</reference>
<proteinExistence type="inferred from homology"/>
<dbReference type="GO" id="GO:0000032">
    <property type="term" value="P:cell wall mannoprotein biosynthetic process"/>
    <property type="evidence" value="ECO:0007669"/>
    <property type="project" value="TreeGrafter"/>
</dbReference>
<evidence type="ECO:0000256" key="2">
    <source>
        <dbReference type="ARBA" id="ARBA00007677"/>
    </source>
</evidence>
<dbReference type="Gene3D" id="3.90.550.10">
    <property type="entry name" value="Spore Coat Polysaccharide Biosynthesis Protein SpsA, Chain A"/>
    <property type="match status" value="1"/>
</dbReference>
<dbReference type="GO" id="GO:0005794">
    <property type="term" value="C:Golgi apparatus"/>
    <property type="evidence" value="ECO:0007669"/>
    <property type="project" value="TreeGrafter"/>
</dbReference>
<dbReference type="EMBL" id="KV453844">
    <property type="protein sequence ID" value="ODV88423.1"/>
    <property type="molecule type" value="Genomic_DNA"/>
</dbReference>
<dbReference type="GO" id="GO:0016020">
    <property type="term" value="C:membrane"/>
    <property type="evidence" value="ECO:0007669"/>
    <property type="project" value="UniProtKB-SubCell"/>
</dbReference>
<keyword evidence="8" id="KW-1185">Reference proteome</keyword>
<dbReference type="InterPro" id="IPR029044">
    <property type="entry name" value="Nucleotide-diphossugar_trans"/>
</dbReference>
<evidence type="ECO:0000313" key="7">
    <source>
        <dbReference type="EMBL" id="ODV88423.1"/>
    </source>
</evidence>
<keyword evidence="5" id="KW-0812">Transmembrane</keyword>
<dbReference type="GO" id="GO:0000026">
    <property type="term" value="F:alpha-1,2-mannosyltransferase activity"/>
    <property type="evidence" value="ECO:0007669"/>
    <property type="project" value="TreeGrafter"/>
</dbReference>
<evidence type="ECO:0000256" key="1">
    <source>
        <dbReference type="ARBA" id="ARBA00004606"/>
    </source>
</evidence>
<dbReference type="InterPro" id="IPR002685">
    <property type="entry name" value="Glyco_trans_15"/>
</dbReference>
<dbReference type="OrthoDB" id="439943at2759"/>
<evidence type="ECO:0000313" key="8">
    <source>
        <dbReference type="Proteomes" id="UP000095023"/>
    </source>
</evidence>
<organism evidence="7 8">
    <name type="scientific">Tortispora caseinolytica NRRL Y-17796</name>
    <dbReference type="NCBI Taxonomy" id="767744"/>
    <lineage>
        <taxon>Eukaryota</taxon>
        <taxon>Fungi</taxon>
        <taxon>Dikarya</taxon>
        <taxon>Ascomycota</taxon>
        <taxon>Saccharomycotina</taxon>
        <taxon>Trigonopsidomycetes</taxon>
        <taxon>Trigonopsidales</taxon>
        <taxon>Trigonopsidaceae</taxon>
        <taxon>Tortispora</taxon>
    </lineage>
</organism>
<accession>A0A1E4T9N6</accession>
<sequence length="333" mass="40038">MIQIGKENATLFMLVRNWELKDALHSIRQIEDRFNRRFHYPWVFLNDEVFTPEFIRYTTAIASSPTYYDQIPKEHWSVPETVNLTRFGEVLDNMTKNDVIYGGSISYRNMCRFFSGFFFKQPLLQQYKYYWRVEPDTDFSCDIDYDIFEYMRVNKKRYGFTMAIPEFPETIPTLWNTTRDFAMENPQYLVYKNSLKFITDLNSWDDVYNLCHFWTNFEIADMDFYRSEAYQKYFEYLDAALGFFYERWGDAPIHTIAASLFLTTDEIHHFDDIGYTHAPWGRCPSDDESYTSGRCVCDRSQSFDYDTYSCMPRWFGIAPAGKGAQRYRRHTYW</sequence>
<dbReference type="Pfam" id="PF01793">
    <property type="entry name" value="Glyco_transf_15"/>
    <property type="match status" value="1"/>
</dbReference>
<evidence type="ECO:0000256" key="6">
    <source>
        <dbReference type="PIRSR" id="PIRSR018153-1"/>
    </source>
</evidence>
<dbReference type="SUPFAM" id="SSF53448">
    <property type="entry name" value="Nucleotide-diphospho-sugar transferases"/>
    <property type="match status" value="1"/>
</dbReference>
<dbReference type="GO" id="GO:0006493">
    <property type="term" value="P:protein O-linked glycosylation"/>
    <property type="evidence" value="ECO:0007669"/>
    <property type="project" value="TreeGrafter"/>
</dbReference>
<comment type="subcellular location">
    <subcellularLocation>
        <location evidence="1">Membrane</location>
        <topology evidence="1">Single-pass type II membrane protein</topology>
    </subcellularLocation>
</comment>
<name>A0A1E4T9N6_9ASCO</name>
<dbReference type="FunFam" id="3.90.550.10:FF:000051">
    <property type="entry name" value="Alpha-1,2-mannosyltransferase (Ktr4)"/>
    <property type="match status" value="1"/>
</dbReference>
<dbReference type="PANTHER" id="PTHR31121">
    <property type="entry name" value="ALPHA-1,2 MANNOSYLTRANSFERASE KTR1"/>
    <property type="match status" value="1"/>
</dbReference>
<feature type="active site" description="Nucleophile" evidence="6">
    <location>
        <position position="218"/>
    </location>
</feature>
<keyword evidence="5" id="KW-0735">Signal-anchor</keyword>
<dbReference type="Proteomes" id="UP000095023">
    <property type="component" value="Unassembled WGS sequence"/>
</dbReference>